<evidence type="ECO:0000256" key="1">
    <source>
        <dbReference type="SAM" id="MobiDB-lite"/>
    </source>
</evidence>
<gene>
    <name evidence="2" type="ORF">E5167_01390</name>
</gene>
<name>A0A4U0F118_9FLAO</name>
<dbReference type="AlphaFoldDB" id="A0A4U0F118"/>
<evidence type="ECO:0000313" key="3">
    <source>
        <dbReference type="Proteomes" id="UP000307657"/>
    </source>
</evidence>
<dbReference type="RefSeq" id="WP_136840271.1">
    <property type="nucleotide sequence ID" value="NZ_SUPL01000001.1"/>
</dbReference>
<reference evidence="2 3" key="1">
    <citation type="submission" date="2019-04" db="EMBL/GenBank/DDBJ databases">
        <title>Lacinutrix sp. nov., isolated from marine water.</title>
        <authorList>
            <person name="Kim W."/>
        </authorList>
    </citation>
    <scope>NUCLEOTIDE SEQUENCE [LARGE SCALE GENOMIC DNA]</scope>
    <source>
        <strain evidence="2 3">CAU 1491</strain>
    </source>
</reference>
<proteinExistence type="predicted"/>
<dbReference type="EMBL" id="SUPL01000001">
    <property type="protein sequence ID" value="TJY37938.1"/>
    <property type="molecule type" value="Genomic_DNA"/>
</dbReference>
<feature type="compositionally biased region" description="Polar residues" evidence="1">
    <location>
        <begin position="255"/>
        <end position="264"/>
    </location>
</feature>
<evidence type="ECO:0000313" key="2">
    <source>
        <dbReference type="EMBL" id="TJY37938.1"/>
    </source>
</evidence>
<feature type="region of interest" description="Disordered" evidence="1">
    <location>
        <begin position="232"/>
        <end position="265"/>
    </location>
</feature>
<keyword evidence="3" id="KW-1185">Reference proteome</keyword>
<organism evidence="2 3">
    <name type="scientific">Pontimicrobium aquaticum</name>
    <dbReference type="NCBI Taxonomy" id="2565367"/>
    <lineage>
        <taxon>Bacteria</taxon>
        <taxon>Pseudomonadati</taxon>
        <taxon>Bacteroidota</taxon>
        <taxon>Flavobacteriia</taxon>
        <taxon>Flavobacteriales</taxon>
        <taxon>Flavobacteriaceae</taxon>
        <taxon>Pontimicrobium</taxon>
    </lineage>
</organism>
<protein>
    <submittedName>
        <fullName evidence="2">Uncharacterized protein</fullName>
    </submittedName>
</protein>
<dbReference type="Proteomes" id="UP000307657">
    <property type="component" value="Unassembled WGS sequence"/>
</dbReference>
<comment type="caution">
    <text evidence="2">The sequence shown here is derived from an EMBL/GenBank/DDBJ whole genome shotgun (WGS) entry which is preliminary data.</text>
</comment>
<sequence>MKNIRFITITLFALLLLNLVSCEKEQVIIEEHSRFNVKSLNQEQIQSNPPLIKKLSKLNYKKKYKHSNNSEAREIYNPKYGFTINTDYIKYIEDTENGNHSYSFPITRDNPTNDKLENLLLHSNSENGYDAYIIQYGFTASQYASLDENNINTFKTLLFPIDFDTSIFNNGELTRAVYECSETWEYITHTGHEGGELHGINSDGTCAVGCNYGTSEWVLTDISCGWYDDGTGGGDDVDETEPAEGGGGGVDYNNPIASPTTNPEPSDAELLAKSIAGRLNLSEIERNWLMKQDALVMSLNETLASNSIEAENEVRMIIKAEIVNHPDNNTPQWDYSRSGTFPNRPSLEYKATHNPNLGETMYLLKNGLVLYQSSTNRKINKSVSNSISSTEVSTDGYNYIYSYQNKKWYEYRLPPPTYVSADIDFLLGAFWDGVKIVGRYATPVEDIIILIDGNDFDGVEQSKAQTAGFMILGFIPGGKIVKPISKVVKGTQVWRVVIRSGGKTFTRVVRELTEDVLQHLERYAPGTKDLIDDALRKGEVLDHEIIIEASEVIEDISISKGRNLTWQEVKALFKRGNDFNKKALDEEWYDFHEIYLSNGKRLDSYDPLTGEIVSRKATDLGEVQFSTFEKYLREMHQKYAPGTVIRSNKYSDLDGLILHGQQILEIPASNQSLSNIQDFIDFARDNYDIEIRFRPE</sequence>
<dbReference type="OrthoDB" id="1375493at2"/>
<accession>A0A4U0F118</accession>